<dbReference type="RefSeq" id="XP_010266972.1">
    <property type="nucleotide sequence ID" value="XM_010268670.1"/>
</dbReference>
<dbReference type="InterPro" id="IPR052035">
    <property type="entry name" value="ZnF_BED_domain_contain"/>
</dbReference>
<dbReference type="OMA" id="FCASEDS"/>
<reference evidence="5" key="1">
    <citation type="submission" date="2025-08" db="UniProtKB">
        <authorList>
            <consortium name="RefSeq"/>
        </authorList>
    </citation>
    <scope>IDENTIFICATION</scope>
</reference>
<proteinExistence type="predicted"/>
<dbReference type="STRING" id="4432.A0A1U8ALS1"/>
<evidence type="ECO:0000259" key="3">
    <source>
        <dbReference type="Pfam" id="PF14372"/>
    </source>
</evidence>
<dbReference type="InterPro" id="IPR012337">
    <property type="entry name" value="RNaseH-like_sf"/>
</dbReference>
<dbReference type="InterPro" id="IPR025525">
    <property type="entry name" value="hAT-like_transposase_RNase-H"/>
</dbReference>
<dbReference type="Pfam" id="PF14372">
    <property type="entry name" value="hAT-like_RNase-H"/>
    <property type="match status" value="1"/>
</dbReference>
<sequence>MAHFIDNDWKLNKNVLNFCPISSHRGEAIGKAVEKCLIEWEIDKVFTITVDNASSNNVAITYLKRKISNWETYILDVKLLHMRCIAHIINLVVNDGLKEMGKSISCAREAVRYVRQSSARLQKFKEFVKVEKIQSKSLLYLNVSTRWNSTYLMLDAAQKFERVFERFEDHDSQFRSEFEMEDGIPTCFDWENVRRLVLFLQYFYNLIVRVSGSLYVTSNNFVHEINVVKCLLQKWVNSDDKNLREMAKRMKGKYDKYWGNIEKMNKLIYITIVLDPRHKLEYVEFVLNETYQCAKGHEFAKRVREALYELYNEYKSMFAPQSGSGQTIENVKCSILSEIESEQPQQSQAKKILTMSQFKKYKSVSRGGDAKSELDKYLNEDTKHGQGNDDFDIFKMVES</sequence>
<keyword evidence="4" id="KW-1185">Reference proteome</keyword>
<dbReference type="KEGG" id="nnu:104604370"/>
<gene>
    <name evidence="5" type="primary">LOC104604370</name>
</gene>
<evidence type="ECO:0000313" key="5">
    <source>
        <dbReference type="RefSeq" id="XP_010266972.1"/>
    </source>
</evidence>
<organism evidence="4 5">
    <name type="scientific">Nelumbo nucifera</name>
    <name type="common">Sacred lotus</name>
    <dbReference type="NCBI Taxonomy" id="4432"/>
    <lineage>
        <taxon>Eukaryota</taxon>
        <taxon>Viridiplantae</taxon>
        <taxon>Streptophyta</taxon>
        <taxon>Embryophyta</taxon>
        <taxon>Tracheophyta</taxon>
        <taxon>Spermatophyta</taxon>
        <taxon>Magnoliopsida</taxon>
        <taxon>Proteales</taxon>
        <taxon>Nelumbonaceae</taxon>
        <taxon>Nelumbo</taxon>
    </lineage>
</organism>
<feature type="domain" description="hAT-like transposase RNase-H fold" evidence="3">
    <location>
        <begin position="211"/>
        <end position="314"/>
    </location>
</feature>
<dbReference type="PANTHER" id="PTHR46481">
    <property type="entry name" value="ZINC FINGER BED DOMAIN-CONTAINING PROTEIN 4"/>
    <property type="match status" value="1"/>
</dbReference>
<feature type="region of interest" description="Disordered" evidence="2">
    <location>
        <begin position="375"/>
        <end position="399"/>
    </location>
</feature>
<dbReference type="InParanoid" id="A0A1U8ALS1"/>
<name>A0A1U8ALS1_NELNU</name>
<protein>
    <submittedName>
        <fullName evidence="5">Zinc finger BED domain-containing protein RICESLEEPER 2-like</fullName>
    </submittedName>
</protein>
<dbReference type="SUPFAM" id="SSF53098">
    <property type="entry name" value="Ribonuclease H-like"/>
    <property type="match status" value="1"/>
</dbReference>
<evidence type="ECO:0000256" key="1">
    <source>
        <dbReference type="ARBA" id="ARBA00023125"/>
    </source>
</evidence>
<keyword evidence="1" id="KW-0238">DNA-binding</keyword>
<evidence type="ECO:0000313" key="4">
    <source>
        <dbReference type="Proteomes" id="UP000189703"/>
    </source>
</evidence>
<dbReference type="Proteomes" id="UP000189703">
    <property type="component" value="Unplaced"/>
</dbReference>
<accession>A0A1U8ALS1</accession>
<dbReference type="GO" id="GO:0003677">
    <property type="term" value="F:DNA binding"/>
    <property type="evidence" value="ECO:0007669"/>
    <property type="project" value="UniProtKB-KW"/>
</dbReference>
<dbReference type="OrthoDB" id="845729at2759"/>
<dbReference type="GeneID" id="104604370"/>
<dbReference type="eggNOG" id="KOG1121">
    <property type="taxonomic scope" value="Eukaryota"/>
</dbReference>
<dbReference type="AlphaFoldDB" id="A0A1U8ALS1"/>
<evidence type="ECO:0000256" key="2">
    <source>
        <dbReference type="SAM" id="MobiDB-lite"/>
    </source>
</evidence>
<dbReference type="PANTHER" id="PTHR46481:SF7">
    <property type="entry name" value="ZINC FINGER BED DOMAIN-CONTAINING PROTEIN RICESLEEPER 2-LIKE"/>
    <property type="match status" value="1"/>
</dbReference>